<dbReference type="PROSITE" id="PS50172">
    <property type="entry name" value="BRCT"/>
    <property type="match status" value="1"/>
</dbReference>
<dbReference type="InterPro" id="IPR036420">
    <property type="entry name" value="BRCT_dom_sf"/>
</dbReference>
<sequence length="90" mass="10356">MNSLKNKNVVFTGILCSMKREEAIELAIKSGARIQNFVTEETDILVLAPRQLDIFGADVRSRKLIKAEELRKKNGRIRIISEKEFLRKLI</sequence>
<protein>
    <submittedName>
        <fullName evidence="1">DNA polymerase III subunit epsilon</fullName>
    </submittedName>
</protein>
<dbReference type="AlphaFoldDB" id="A0AAE6WJN4"/>
<dbReference type="Pfam" id="PF00533">
    <property type="entry name" value="BRCT"/>
    <property type="match status" value="1"/>
</dbReference>
<reference evidence="1 2" key="1">
    <citation type="journal article" date="2019" name="Nat. Med.">
        <title>Preventing dysbiosis of the neonatal mouse intestinal microbiome protects against late-onset sepsis.</title>
        <authorList>
            <person name="Singer J.R."/>
            <person name="Blosser E.G."/>
            <person name="Zindl C.L."/>
            <person name="Silberger D.J."/>
            <person name="Conlan S."/>
            <person name="Laufer V.A."/>
            <person name="DiToro D."/>
            <person name="Deming C."/>
            <person name="Kumar R."/>
            <person name="Morrow C.D."/>
            <person name="Segre J.A."/>
            <person name="Gray M.J."/>
            <person name="Randolph D.A."/>
            <person name="Weaver C.T."/>
        </authorList>
    </citation>
    <scope>NUCLEOTIDE SEQUENCE [LARGE SCALE GENOMIC DNA]</scope>
    <source>
        <strain evidence="1 2">V10</strain>
    </source>
</reference>
<dbReference type="EMBL" id="CP040852">
    <property type="protein sequence ID" value="QIA91069.1"/>
    <property type="molecule type" value="Genomic_DNA"/>
</dbReference>
<dbReference type="CDD" id="cd17748">
    <property type="entry name" value="BRCT_DNA_ligase_like"/>
    <property type="match status" value="1"/>
</dbReference>
<proteinExistence type="predicted"/>
<organism evidence="1 2">
    <name type="scientific">Ligilactobacillus murinus</name>
    <dbReference type="NCBI Taxonomy" id="1622"/>
    <lineage>
        <taxon>Bacteria</taxon>
        <taxon>Bacillati</taxon>
        <taxon>Bacillota</taxon>
        <taxon>Bacilli</taxon>
        <taxon>Lactobacillales</taxon>
        <taxon>Lactobacillaceae</taxon>
        <taxon>Ligilactobacillus</taxon>
    </lineage>
</organism>
<dbReference type="Gene3D" id="3.40.50.10190">
    <property type="entry name" value="BRCT domain"/>
    <property type="match status" value="1"/>
</dbReference>
<accession>A0AAE6WJN4</accession>
<dbReference type="SUPFAM" id="SSF52113">
    <property type="entry name" value="BRCT domain"/>
    <property type="match status" value="1"/>
</dbReference>
<name>A0AAE6WJN4_9LACO</name>
<evidence type="ECO:0000313" key="2">
    <source>
        <dbReference type="Proteomes" id="UP000463931"/>
    </source>
</evidence>
<dbReference type="Proteomes" id="UP000463931">
    <property type="component" value="Chromosome"/>
</dbReference>
<gene>
    <name evidence="1" type="ORF">FEE40_10710</name>
</gene>
<dbReference type="InterPro" id="IPR001357">
    <property type="entry name" value="BRCT_dom"/>
</dbReference>
<evidence type="ECO:0000313" key="1">
    <source>
        <dbReference type="EMBL" id="QIA91069.1"/>
    </source>
</evidence>